<evidence type="ECO:0000313" key="2">
    <source>
        <dbReference type="Proteomes" id="UP000245698"/>
    </source>
</evidence>
<accession>A0A2P9A9J0</accession>
<evidence type="ECO:0000313" key="1">
    <source>
        <dbReference type="EMBL" id="SJM27789.1"/>
    </source>
</evidence>
<proteinExistence type="predicted"/>
<keyword evidence="2" id="KW-1185">Reference proteome</keyword>
<reference evidence="2" key="1">
    <citation type="submission" date="2016-12" db="EMBL/GenBank/DDBJ databases">
        <authorList>
            <person name="Brunel B."/>
        </authorList>
    </citation>
    <scope>NUCLEOTIDE SEQUENCE [LARGE SCALE GENOMIC DNA]</scope>
</reference>
<sequence length="136" mass="14609">MQGPSKIKRNGPIFEIILDGPKANSIDQGNARLMGPLKEKFAQVPIAGEVRGVGPGGEIEFVATGAIASHMIGHLRLVSGFQRGRDRDLVACAMPQGTFPAWPAPPVATKAEVEELSAALVRDYRGNNVNRHWRAS</sequence>
<name>A0A2P9A9J0_9HYPH</name>
<gene>
    <name evidence="1" type="ORF">BQ8482_10005</name>
</gene>
<dbReference type="EMBL" id="FUIG01000001">
    <property type="protein sequence ID" value="SJM27789.1"/>
    <property type="molecule type" value="Genomic_DNA"/>
</dbReference>
<protein>
    <submittedName>
        <fullName evidence="1">Uncharacterized protein</fullName>
    </submittedName>
</protein>
<dbReference type="Proteomes" id="UP000245698">
    <property type="component" value="Unassembled WGS sequence"/>
</dbReference>
<organism evidence="1 2">
    <name type="scientific">Mesorhizobium delmotii</name>
    <dbReference type="NCBI Taxonomy" id="1631247"/>
    <lineage>
        <taxon>Bacteria</taxon>
        <taxon>Pseudomonadati</taxon>
        <taxon>Pseudomonadota</taxon>
        <taxon>Alphaproteobacteria</taxon>
        <taxon>Hyphomicrobiales</taxon>
        <taxon>Phyllobacteriaceae</taxon>
        <taxon>Mesorhizobium</taxon>
    </lineage>
</organism>
<dbReference type="AlphaFoldDB" id="A0A2P9A9J0"/>
<dbReference type="RefSeq" id="WP_123145726.1">
    <property type="nucleotide sequence ID" value="NZ_FUIG01000001.1"/>
</dbReference>